<evidence type="ECO:0000256" key="6">
    <source>
        <dbReference type="ARBA" id="ARBA00023136"/>
    </source>
</evidence>
<dbReference type="GO" id="GO:0005886">
    <property type="term" value="C:plasma membrane"/>
    <property type="evidence" value="ECO:0007669"/>
    <property type="project" value="UniProtKB-SubCell"/>
</dbReference>
<feature type="transmembrane region" description="Helical" evidence="8">
    <location>
        <begin position="372"/>
        <end position="390"/>
    </location>
</feature>
<reference evidence="9 10" key="1">
    <citation type="submission" date="2015-11" db="EMBL/GenBank/DDBJ databases">
        <title>Genomic analysis of 38 Legionella species identifies large and diverse effector repertoires.</title>
        <authorList>
            <person name="Burstein D."/>
            <person name="Amaro F."/>
            <person name="Zusman T."/>
            <person name="Lifshitz Z."/>
            <person name="Cohen O."/>
            <person name="Gilbert J.A."/>
            <person name="Pupko T."/>
            <person name="Shuman H.A."/>
            <person name="Segal G."/>
        </authorList>
    </citation>
    <scope>NUCLEOTIDE SEQUENCE [LARGE SCALE GENOMIC DNA]</scope>
    <source>
        <strain evidence="9 10">PX-1-G2-E2</strain>
    </source>
</reference>
<keyword evidence="3" id="KW-0808">Transferase</keyword>
<dbReference type="Pfam" id="PF09594">
    <property type="entry name" value="GT87"/>
    <property type="match status" value="1"/>
</dbReference>
<feature type="transmembrane region" description="Helical" evidence="8">
    <location>
        <begin position="290"/>
        <end position="312"/>
    </location>
</feature>
<dbReference type="InterPro" id="IPR018584">
    <property type="entry name" value="GT87"/>
</dbReference>
<evidence type="ECO:0000256" key="2">
    <source>
        <dbReference type="ARBA" id="ARBA00022475"/>
    </source>
</evidence>
<proteinExistence type="inferred from homology"/>
<evidence type="ECO:0000256" key="7">
    <source>
        <dbReference type="ARBA" id="ARBA00024033"/>
    </source>
</evidence>
<accession>A0A0W0W4B3</accession>
<keyword evidence="4 8" id="KW-0812">Transmembrane</keyword>
<feature type="transmembrane region" description="Helical" evidence="8">
    <location>
        <begin position="259"/>
        <end position="278"/>
    </location>
</feature>
<comment type="subcellular location">
    <subcellularLocation>
        <location evidence="1">Cell membrane</location>
        <topology evidence="1">Multi-pass membrane protein</topology>
    </subcellularLocation>
</comment>
<evidence type="ECO:0000256" key="4">
    <source>
        <dbReference type="ARBA" id="ARBA00022692"/>
    </source>
</evidence>
<keyword evidence="2" id="KW-1003">Cell membrane</keyword>
<sequence length="436" mass="50966">MSNQLQKWIFLVVLLLTYGLLFYFFVNLELNSDFTSFYASSLAYTQDRNPYQGIPNSFLPHSTHLLIDLNPPFFLELFAPLTHLTFVTASILWFFTSLILGGIGAALSFFIFSSSAMFKKYWGHFILFYLAMYPTMINIIFGQLGNFLLFFIALGYYFFARKKRDCLAGFFWGIIVAIKLFPALLFFFALVQNRYKLFWAMLLTAVCASLIPLLTHGFKIYTLYFKTLHDVLWFGNSWNASIYGFLYRSFINVDAQPNFLLIKMAYLIIFIGLLIWYIKKIHFFQKIAQPNYAFCLTVIMMLLLSPFGWLYYFPLLLMPLMLVEQGLSSAVFFRSHKKVNSLYNLWILCLFLICFPLGNVQARYMGLFISKITIYSIYFYGLVLLVYLLNTTYHFTPHKREPHTHVAALFPLKIFLSLGLGVVLIIFIMHFYHIII</sequence>
<comment type="similarity">
    <text evidence="7">Belongs to the glycosyltransferase 87 family.</text>
</comment>
<dbReference type="PATRIC" id="fig|466.6.peg.1502"/>
<dbReference type="RefSeq" id="WP_058452195.1">
    <property type="nucleotide sequence ID" value="NZ_CAAAIB010000013.1"/>
</dbReference>
<evidence type="ECO:0008006" key="11">
    <source>
        <dbReference type="Google" id="ProtNLM"/>
    </source>
</evidence>
<name>A0A0W0W4B3_9GAMM</name>
<dbReference type="EMBL" id="LNYL01000033">
    <property type="protein sequence ID" value="KTD27178.1"/>
    <property type="molecule type" value="Genomic_DNA"/>
</dbReference>
<evidence type="ECO:0000313" key="9">
    <source>
        <dbReference type="EMBL" id="KTD27178.1"/>
    </source>
</evidence>
<feature type="transmembrane region" description="Helical" evidence="8">
    <location>
        <begin position="342"/>
        <end position="360"/>
    </location>
</feature>
<keyword evidence="5 8" id="KW-1133">Transmembrane helix</keyword>
<dbReference type="OrthoDB" id="5659754at2"/>
<evidence type="ECO:0000256" key="8">
    <source>
        <dbReference type="SAM" id="Phobius"/>
    </source>
</evidence>
<evidence type="ECO:0000256" key="1">
    <source>
        <dbReference type="ARBA" id="ARBA00004651"/>
    </source>
</evidence>
<feature type="transmembrane region" description="Helical" evidence="8">
    <location>
        <begin position="7"/>
        <end position="26"/>
    </location>
</feature>
<organism evidence="9 10">
    <name type="scientific">Legionella maceachernii</name>
    <dbReference type="NCBI Taxonomy" id="466"/>
    <lineage>
        <taxon>Bacteria</taxon>
        <taxon>Pseudomonadati</taxon>
        <taxon>Pseudomonadota</taxon>
        <taxon>Gammaproteobacteria</taxon>
        <taxon>Legionellales</taxon>
        <taxon>Legionellaceae</taxon>
        <taxon>Legionella</taxon>
    </lineage>
</organism>
<feature type="transmembrane region" description="Helical" evidence="8">
    <location>
        <begin position="410"/>
        <end position="432"/>
    </location>
</feature>
<feature type="transmembrane region" description="Helical" evidence="8">
    <location>
        <begin position="197"/>
        <end position="215"/>
    </location>
</feature>
<feature type="transmembrane region" description="Helical" evidence="8">
    <location>
        <begin position="121"/>
        <end position="137"/>
    </location>
</feature>
<feature type="transmembrane region" description="Helical" evidence="8">
    <location>
        <begin position="167"/>
        <end position="191"/>
    </location>
</feature>
<evidence type="ECO:0000256" key="3">
    <source>
        <dbReference type="ARBA" id="ARBA00022679"/>
    </source>
</evidence>
<dbReference type="Proteomes" id="UP000054908">
    <property type="component" value="Unassembled WGS sequence"/>
</dbReference>
<dbReference type="GO" id="GO:0016758">
    <property type="term" value="F:hexosyltransferase activity"/>
    <property type="evidence" value="ECO:0007669"/>
    <property type="project" value="InterPro"/>
</dbReference>
<dbReference type="STRING" id="466.Lmac_1426"/>
<evidence type="ECO:0000313" key="10">
    <source>
        <dbReference type="Proteomes" id="UP000054908"/>
    </source>
</evidence>
<feature type="transmembrane region" description="Helical" evidence="8">
    <location>
        <begin position="91"/>
        <end position="112"/>
    </location>
</feature>
<evidence type="ECO:0000256" key="5">
    <source>
        <dbReference type="ARBA" id="ARBA00022989"/>
    </source>
</evidence>
<gene>
    <name evidence="9" type="ORF">Lmac_1426</name>
</gene>
<comment type="caution">
    <text evidence="9">The sequence shown here is derived from an EMBL/GenBank/DDBJ whole genome shotgun (WGS) entry which is preliminary data.</text>
</comment>
<keyword evidence="10" id="KW-1185">Reference proteome</keyword>
<dbReference type="AlphaFoldDB" id="A0A0W0W4B3"/>
<protein>
    <recommendedName>
        <fullName evidence="11">Mannosyltransferase</fullName>
    </recommendedName>
</protein>
<keyword evidence="6 8" id="KW-0472">Membrane</keyword>